<dbReference type="HOGENOM" id="CLU_1863715_0_0_11"/>
<feature type="domain" description="DUF4333" evidence="3">
    <location>
        <begin position="62"/>
        <end position="129"/>
    </location>
</feature>
<evidence type="ECO:0000259" key="3">
    <source>
        <dbReference type="Pfam" id="PF14230"/>
    </source>
</evidence>
<dbReference type="Proteomes" id="UP000002791">
    <property type="component" value="Chromosome"/>
</dbReference>
<organism evidence="4 5">
    <name type="scientific">Saccharomonospora cyanea NA-134</name>
    <dbReference type="NCBI Taxonomy" id="882082"/>
    <lineage>
        <taxon>Bacteria</taxon>
        <taxon>Bacillati</taxon>
        <taxon>Actinomycetota</taxon>
        <taxon>Actinomycetes</taxon>
        <taxon>Pseudonocardiales</taxon>
        <taxon>Pseudonocardiaceae</taxon>
        <taxon>Saccharomonospora</taxon>
    </lineage>
</organism>
<feature type="compositionally biased region" description="Low complexity" evidence="1">
    <location>
        <begin position="36"/>
        <end position="63"/>
    </location>
</feature>
<keyword evidence="5" id="KW-1185">Reference proteome</keyword>
<feature type="chain" id="PRO_5003600489" description="DUF4333 domain-containing protein" evidence="2">
    <location>
        <begin position="19"/>
        <end position="137"/>
    </location>
</feature>
<feature type="region of interest" description="Disordered" evidence="1">
    <location>
        <begin position="28"/>
        <end position="63"/>
    </location>
</feature>
<dbReference type="EMBL" id="CM001440">
    <property type="protein sequence ID" value="EHR61750.1"/>
    <property type="molecule type" value="Genomic_DNA"/>
</dbReference>
<sequence>MRVRGVVGLWWVTVSVCAALALTACGGDGGARGGEDAPAAVTTESSEPLSISTSPSSSLSLTPVPKALDGDAVEEAVRAVLAGSYGIADVERVRCPRRPAVREGATFDCTAVIAGESQRIPIEILDDEGRYEVGLPV</sequence>
<gene>
    <name evidence="4" type="ORF">SaccyDRAFT_2907</name>
</gene>
<reference evidence="4 5" key="1">
    <citation type="submission" date="2011-11" db="EMBL/GenBank/DDBJ databases">
        <title>The Noncontiguous Finished sequence of Saccharomonospora cyanea NA-134.</title>
        <authorList>
            <consortium name="US DOE Joint Genome Institute"/>
            <person name="Lucas S."/>
            <person name="Han J."/>
            <person name="Lapidus A."/>
            <person name="Cheng J.-F."/>
            <person name="Goodwin L."/>
            <person name="Pitluck S."/>
            <person name="Peters L."/>
            <person name="Ovchinnikova G."/>
            <person name="Lu M."/>
            <person name="Detter J.C."/>
            <person name="Han C."/>
            <person name="Tapia R."/>
            <person name="Land M."/>
            <person name="Hauser L."/>
            <person name="Kyrpides N."/>
            <person name="Ivanova N."/>
            <person name="Pagani I."/>
            <person name="Brambilla E.-M."/>
            <person name="Klenk H.-P."/>
            <person name="Woyke T."/>
        </authorList>
    </citation>
    <scope>NUCLEOTIDE SEQUENCE [LARGE SCALE GENOMIC DNA]</scope>
    <source>
        <strain evidence="4 5">NA-134</strain>
    </source>
</reference>
<accession>H5XIC2</accession>
<evidence type="ECO:0000313" key="4">
    <source>
        <dbReference type="EMBL" id="EHR61750.1"/>
    </source>
</evidence>
<keyword evidence="2" id="KW-0732">Signal</keyword>
<dbReference type="AlphaFoldDB" id="H5XIC2"/>
<dbReference type="OrthoDB" id="3405072at2"/>
<dbReference type="PROSITE" id="PS51257">
    <property type="entry name" value="PROKAR_LIPOPROTEIN"/>
    <property type="match status" value="1"/>
</dbReference>
<evidence type="ECO:0000256" key="2">
    <source>
        <dbReference type="SAM" id="SignalP"/>
    </source>
</evidence>
<proteinExistence type="predicted"/>
<dbReference type="InterPro" id="IPR025637">
    <property type="entry name" value="DUF4333"/>
</dbReference>
<evidence type="ECO:0000313" key="5">
    <source>
        <dbReference type="Proteomes" id="UP000002791"/>
    </source>
</evidence>
<dbReference type="eggNOG" id="ENOG502ZEF2">
    <property type="taxonomic scope" value="Bacteria"/>
</dbReference>
<protein>
    <recommendedName>
        <fullName evidence="3">DUF4333 domain-containing protein</fullName>
    </recommendedName>
</protein>
<dbReference type="Pfam" id="PF14230">
    <property type="entry name" value="DUF4333"/>
    <property type="match status" value="1"/>
</dbReference>
<name>H5XIC2_9PSEU</name>
<feature type="signal peptide" evidence="2">
    <location>
        <begin position="1"/>
        <end position="18"/>
    </location>
</feature>
<evidence type="ECO:0000256" key="1">
    <source>
        <dbReference type="SAM" id="MobiDB-lite"/>
    </source>
</evidence>
<dbReference type="STRING" id="882082.SaccyDRAFT_2907"/>
<dbReference type="RefSeq" id="WP_005457082.1">
    <property type="nucleotide sequence ID" value="NZ_CM001440.1"/>
</dbReference>